<reference evidence="3 4" key="1">
    <citation type="submission" date="2011-08" db="EMBL/GenBank/DDBJ databases">
        <title>The Genome Sequence of Alistipes indistinctus YIT 12060.</title>
        <authorList>
            <consortium name="The Broad Institute Genome Sequencing Platform"/>
            <person name="Earl A."/>
            <person name="Ward D."/>
            <person name="Feldgarden M."/>
            <person name="Gevers D."/>
            <person name="Morotomi M."/>
            <person name="Young S.K."/>
            <person name="Zeng Q."/>
            <person name="Gargeya S."/>
            <person name="Fitzgerald M."/>
            <person name="Haas B."/>
            <person name="Abouelleil A."/>
            <person name="Alvarado L."/>
            <person name="Arachchi H.M."/>
            <person name="Berlin A."/>
            <person name="Brown A."/>
            <person name="Chapman S.B."/>
            <person name="Chen Z."/>
            <person name="Dunbar C."/>
            <person name="Freedman E."/>
            <person name="Gearin G."/>
            <person name="Gellesch M."/>
            <person name="Goldberg J."/>
            <person name="Griggs A."/>
            <person name="Gujja S."/>
            <person name="Heiman D."/>
            <person name="Howarth C."/>
            <person name="Larson L."/>
            <person name="Lui A."/>
            <person name="MacDonald P.J.P."/>
            <person name="Montmayeur A."/>
            <person name="Murphy C."/>
            <person name="Neiman D."/>
            <person name="Pearson M."/>
            <person name="Priest M."/>
            <person name="Roberts A."/>
            <person name="Saif S."/>
            <person name="Shea T."/>
            <person name="Shenoy N."/>
            <person name="Sisk P."/>
            <person name="Stolte C."/>
            <person name="Sykes S."/>
            <person name="Wortman J."/>
            <person name="Nusbaum C."/>
            <person name="Birren B."/>
        </authorList>
    </citation>
    <scope>NUCLEOTIDE SEQUENCE [LARGE SCALE GENOMIC DNA]</scope>
    <source>
        <strain evidence="3 4">YIT 12060</strain>
    </source>
</reference>
<organism evidence="3 4">
    <name type="scientific">Alistipes indistinctus YIT 12060</name>
    <dbReference type="NCBI Taxonomy" id="742725"/>
    <lineage>
        <taxon>Bacteria</taxon>
        <taxon>Pseudomonadati</taxon>
        <taxon>Bacteroidota</taxon>
        <taxon>Bacteroidia</taxon>
        <taxon>Bacteroidales</taxon>
        <taxon>Rikenellaceae</taxon>
        <taxon>Alistipes</taxon>
    </lineage>
</organism>
<dbReference type="eggNOG" id="COG2832">
    <property type="taxonomic scope" value="Bacteria"/>
</dbReference>
<keyword evidence="1" id="KW-0812">Transmembrane</keyword>
<dbReference type="AlphaFoldDB" id="G5HAL1"/>
<dbReference type="InterPro" id="IPR000845">
    <property type="entry name" value="Nucleoside_phosphorylase_d"/>
</dbReference>
<sequence length="312" mass="34373">MKKTFLKIVGYLSVALGFAGAFLPLVPTTPLLLLALWCFSRSSPKMNAWLLGNRMFGRYLKDYEQGRGIPKVVKVSSVIILWSSILFTTIVFTEAWWLRALLLLMALLVSVHILNLKTLLTGSKILVLIPTAMEGEKFAANLPPNVAVETIGIGPYRSAFNTYHHILRHRPRMAILAGIAGTYPGSGLSTGESRLVKAENAADLGSFLPEGFQPKFAERLECPHIPQETTFSTADSNTLSAASAPFVERSGAQLENMEGASFFYVCTQSGTPFLELRTISNRVGEPFPDWDIETATDNLARDLNRLIHELEA</sequence>
<dbReference type="GO" id="GO:0009116">
    <property type="term" value="P:nucleoside metabolic process"/>
    <property type="evidence" value="ECO:0007669"/>
    <property type="project" value="InterPro"/>
</dbReference>
<accession>G5HAL1</accession>
<keyword evidence="1" id="KW-0472">Membrane</keyword>
<keyword evidence="1" id="KW-1133">Transmembrane helix</keyword>
<dbReference type="SUPFAM" id="SSF53167">
    <property type="entry name" value="Purine and uridine phosphorylases"/>
    <property type="match status" value="1"/>
</dbReference>
<dbReference type="PANTHER" id="PTHR35813">
    <property type="entry name" value="INNER MEMBRANE PROTEIN YBAN"/>
    <property type="match status" value="1"/>
</dbReference>
<evidence type="ECO:0000256" key="1">
    <source>
        <dbReference type="SAM" id="Phobius"/>
    </source>
</evidence>
<dbReference type="Pfam" id="PF01048">
    <property type="entry name" value="PNP_UDP_1"/>
    <property type="match status" value="1"/>
</dbReference>
<dbReference type="InterPro" id="IPR035994">
    <property type="entry name" value="Nucleoside_phosphorylase_sf"/>
</dbReference>
<evidence type="ECO:0000313" key="4">
    <source>
        <dbReference type="Proteomes" id="UP000006008"/>
    </source>
</evidence>
<feature type="domain" description="Nucleoside phosphorylase" evidence="2">
    <location>
        <begin position="244"/>
        <end position="309"/>
    </location>
</feature>
<name>G5HAL1_9BACT</name>
<protein>
    <recommendedName>
        <fullName evidence="2">Nucleoside phosphorylase domain-containing protein</fullName>
    </recommendedName>
</protein>
<dbReference type="GeneID" id="92815292"/>
<dbReference type="EMBL" id="ADLD01000013">
    <property type="protein sequence ID" value="EHB91627.1"/>
    <property type="molecule type" value="Genomic_DNA"/>
</dbReference>
<dbReference type="OrthoDB" id="9788270at2"/>
<dbReference type="HOGENOM" id="CLU_890361_0_0_10"/>
<dbReference type="eggNOG" id="COG0775">
    <property type="taxonomic scope" value="Bacteria"/>
</dbReference>
<dbReference type="PATRIC" id="fig|742725.3.peg.1770"/>
<dbReference type="InterPro" id="IPR007401">
    <property type="entry name" value="DUF454"/>
</dbReference>
<dbReference type="STRING" id="742725.HMPREF9450_01676"/>
<feature type="transmembrane region" description="Helical" evidence="1">
    <location>
        <begin position="72"/>
        <end position="90"/>
    </location>
</feature>
<dbReference type="PANTHER" id="PTHR35813:SF1">
    <property type="entry name" value="INNER MEMBRANE PROTEIN YBAN"/>
    <property type="match status" value="1"/>
</dbReference>
<dbReference type="RefSeq" id="WP_009134482.1">
    <property type="nucleotide sequence ID" value="NZ_CP102250.1"/>
</dbReference>
<evidence type="ECO:0000313" key="3">
    <source>
        <dbReference type="EMBL" id="EHB91627.1"/>
    </source>
</evidence>
<dbReference type="Proteomes" id="UP000006008">
    <property type="component" value="Unassembled WGS sequence"/>
</dbReference>
<gene>
    <name evidence="3" type="ORF">HMPREF9450_01676</name>
</gene>
<dbReference type="GO" id="GO:0005886">
    <property type="term" value="C:plasma membrane"/>
    <property type="evidence" value="ECO:0007669"/>
    <property type="project" value="TreeGrafter"/>
</dbReference>
<dbReference type="Gene3D" id="3.40.50.1580">
    <property type="entry name" value="Nucleoside phosphorylase domain"/>
    <property type="match status" value="1"/>
</dbReference>
<comment type="caution">
    <text evidence="3">The sequence shown here is derived from an EMBL/GenBank/DDBJ whole genome shotgun (WGS) entry which is preliminary data.</text>
</comment>
<proteinExistence type="predicted"/>
<dbReference type="GO" id="GO:0003824">
    <property type="term" value="F:catalytic activity"/>
    <property type="evidence" value="ECO:0007669"/>
    <property type="project" value="InterPro"/>
</dbReference>
<keyword evidence="4" id="KW-1185">Reference proteome</keyword>
<evidence type="ECO:0000259" key="2">
    <source>
        <dbReference type="Pfam" id="PF01048"/>
    </source>
</evidence>
<dbReference type="Pfam" id="PF04304">
    <property type="entry name" value="DUF454"/>
    <property type="match status" value="1"/>
</dbReference>